<dbReference type="OrthoDB" id="86397at2"/>
<gene>
    <name evidence="1" type="ORF">RN98_10720</name>
</gene>
<sequence length="149" mass="17921">MNEIKVRKFLDKNFKETNEKENFYYEEISLTYKVKINNLVNEVKIQKIFSLKMKKVVEKNCIVNGKFHGIREIFDKNGNIILRGAYLNGKKIGVWHEYEDNKIKIRVAFDEEERFSGLYKEYYPDGSLKEEYIYIKGKLVKILMNNREF</sequence>
<dbReference type="Gene3D" id="2.20.110.10">
    <property type="entry name" value="Histone H3 K4-specific methyltransferase SET7/9 N-terminal domain"/>
    <property type="match status" value="1"/>
</dbReference>
<evidence type="ECO:0008006" key="3">
    <source>
        <dbReference type="Google" id="ProtNLM"/>
    </source>
</evidence>
<dbReference type="SUPFAM" id="SSF82185">
    <property type="entry name" value="Histone H3 K4-specific methyltransferase SET7/9 N-terminal domain"/>
    <property type="match status" value="1"/>
</dbReference>
<dbReference type="Proteomes" id="UP000063147">
    <property type="component" value="Chromosome"/>
</dbReference>
<reference evidence="1 2" key="1">
    <citation type="submission" date="2015-09" db="EMBL/GenBank/DDBJ databases">
        <authorList>
            <person name="Jackson K.R."/>
            <person name="Lunt B.L."/>
            <person name="Fisher J.N.B."/>
            <person name="Gardner A.V."/>
            <person name="Bailey M.E."/>
            <person name="Deus L.M."/>
            <person name="Earl A.S."/>
            <person name="Gibby P.D."/>
            <person name="Hartmann K.A."/>
            <person name="Liu J.E."/>
            <person name="Manci A.M."/>
            <person name="Nielsen D.A."/>
            <person name="Solomon M.B."/>
            <person name="Breakwell D.P."/>
            <person name="Burnett S.H."/>
            <person name="Grose J.H."/>
        </authorList>
    </citation>
    <scope>NUCLEOTIDE SEQUENCE [LARGE SCALE GENOMIC DNA]</scope>
    <source>
        <strain evidence="1 2">KCOM 1279</strain>
    </source>
</reference>
<name>A0A0M4RYU3_9FUSO</name>
<dbReference type="AlphaFoldDB" id="A0A0M4RYU3"/>
<protein>
    <recommendedName>
        <fullName evidence="3">MORN repeat protein</fullName>
    </recommendedName>
</protein>
<organism evidence="1">
    <name type="scientific">Fusobacterium animalis</name>
    <dbReference type="NCBI Taxonomy" id="76859"/>
    <lineage>
        <taxon>Bacteria</taxon>
        <taxon>Fusobacteriati</taxon>
        <taxon>Fusobacteriota</taxon>
        <taxon>Fusobacteriia</taxon>
        <taxon>Fusobacteriales</taxon>
        <taxon>Fusobacteriaceae</taxon>
        <taxon>Fusobacterium</taxon>
    </lineage>
</organism>
<dbReference type="EMBL" id="CP012713">
    <property type="protein sequence ID" value="ALF18621.1"/>
    <property type="molecule type" value="Genomic_DNA"/>
</dbReference>
<dbReference type="RefSeq" id="WP_008701199.1">
    <property type="nucleotide sequence ID" value="NZ_CP012713.1"/>
</dbReference>
<accession>A0A0M4RYU3</accession>
<dbReference type="PATRIC" id="fig|76859.3.peg.2165"/>
<evidence type="ECO:0000313" key="2">
    <source>
        <dbReference type="Proteomes" id="UP000063147"/>
    </source>
</evidence>
<evidence type="ECO:0000313" key="1">
    <source>
        <dbReference type="EMBL" id="ALF18621.1"/>
    </source>
</evidence>
<proteinExistence type="predicted"/>